<protein>
    <recommendedName>
        <fullName evidence="2">phosphoglycerate kinase</fullName>
        <ecNumber evidence="2">2.7.2.3</ecNumber>
    </recommendedName>
</protein>
<evidence type="ECO:0000256" key="5">
    <source>
        <dbReference type="ARBA" id="ARBA00022777"/>
    </source>
</evidence>
<dbReference type="AlphaFoldDB" id="A0A382MFM1"/>
<gene>
    <name evidence="7" type="ORF">METZ01_LOCUS300667</name>
</gene>
<dbReference type="GO" id="GO:0043531">
    <property type="term" value="F:ADP binding"/>
    <property type="evidence" value="ECO:0007669"/>
    <property type="project" value="TreeGrafter"/>
</dbReference>
<evidence type="ECO:0000256" key="2">
    <source>
        <dbReference type="ARBA" id="ARBA00013061"/>
    </source>
</evidence>
<dbReference type="GO" id="GO:0005524">
    <property type="term" value="F:ATP binding"/>
    <property type="evidence" value="ECO:0007669"/>
    <property type="project" value="UniProtKB-KW"/>
</dbReference>
<dbReference type="EMBL" id="UINC01093409">
    <property type="protein sequence ID" value="SVC47813.1"/>
    <property type="molecule type" value="Genomic_DNA"/>
</dbReference>
<sequence length="82" mass="9541">MGRPKGQVLDEFKMERVYKRVRSILNANVKLSKDSIGRDSMDLIQGLKPKEILLLENLRFHKEEESNDLDFAKQLASFGELY</sequence>
<dbReference type="InterPro" id="IPR036043">
    <property type="entry name" value="Phosphoglycerate_kinase_sf"/>
</dbReference>
<dbReference type="Gene3D" id="3.40.50.1260">
    <property type="entry name" value="Phosphoglycerate kinase, N-terminal domain"/>
    <property type="match status" value="1"/>
</dbReference>
<evidence type="ECO:0000256" key="1">
    <source>
        <dbReference type="ARBA" id="ARBA00000642"/>
    </source>
</evidence>
<dbReference type="EC" id="2.7.2.3" evidence="2"/>
<dbReference type="GO" id="GO:0005829">
    <property type="term" value="C:cytosol"/>
    <property type="evidence" value="ECO:0007669"/>
    <property type="project" value="TreeGrafter"/>
</dbReference>
<dbReference type="Pfam" id="PF00162">
    <property type="entry name" value="PGK"/>
    <property type="match status" value="1"/>
</dbReference>
<dbReference type="PANTHER" id="PTHR11406:SF23">
    <property type="entry name" value="PHOSPHOGLYCERATE KINASE 1, CHLOROPLASTIC-RELATED"/>
    <property type="match status" value="1"/>
</dbReference>
<keyword evidence="3" id="KW-0808">Transferase</keyword>
<dbReference type="InterPro" id="IPR015824">
    <property type="entry name" value="Phosphoglycerate_kinase_N"/>
</dbReference>
<evidence type="ECO:0000256" key="4">
    <source>
        <dbReference type="ARBA" id="ARBA00022741"/>
    </source>
</evidence>
<keyword evidence="4" id="KW-0547">Nucleotide-binding</keyword>
<feature type="non-terminal residue" evidence="7">
    <location>
        <position position="82"/>
    </location>
</feature>
<dbReference type="PANTHER" id="PTHR11406">
    <property type="entry name" value="PHOSPHOGLYCERATE KINASE"/>
    <property type="match status" value="1"/>
</dbReference>
<evidence type="ECO:0000256" key="6">
    <source>
        <dbReference type="ARBA" id="ARBA00022840"/>
    </source>
</evidence>
<dbReference type="GO" id="GO:0006096">
    <property type="term" value="P:glycolytic process"/>
    <property type="evidence" value="ECO:0007669"/>
    <property type="project" value="InterPro"/>
</dbReference>
<name>A0A382MFM1_9ZZZZ</name>
<dbReference type="GO" id="GO:0006094">
    <property type="term" value="P:gluconeogenesis"/>
    <property type="evidence" value="ECO:0007669"/>
    <property type="project" value="TreeGrafter"/>
</dbReference>
<dbReference type="InterPro" id="IPR001576">
    <property type="entry name" value="Phosphoglycerate_kinase"/>
</dbReference>
<evidence type="ECO:0000313" key="7">
    <source>
        <dbReference type="EMBL" id="SVC47813.1"/>
    </source>
</evidence>
<organism evidence="7">
    <name type="scientific">marine metagenome</name>
    <dbReference type="NCBI Taxonomy" id="408172"/>
    <lineage>
        <taxon>unclassified sequences</taxon>
        <taxon>metagenomes</taxon>
        <taxon>ecological metagenomes</taxon>
    </lineage>
</organism>
<proteinExistence type="predicted"/>
<evidence type="ECO:0000256" key="3">
    <source>
        <dbReference type="ARBA" id="ARBA00022679"/>
    </source>
</evidence>
<comment type="catalytic activity">
    <reaction evidence="1">
        <text>(2R)-3-phosphoglycerate + ATP = (2R)-3-phospho-glyceroyl phosphate + ADP</text>
        <dbReference type="Rhea" id="RHEA:14801"/>
        <dbReference type="ChEBI" id="CHEBI:30616"/>
        <dbReference type="ChEBI" id="CHEBI:57604"/>
        <dbReference type="ChEBI" id="CHEBI:58272"/>
        <dbReference type="ChEBI" id="CHEBI:456216"/>
        <dbReference type="EC" id="2.7.2.3"/>
    </reaction>
</comment>
<dbReference type="SUPFAM" id="SSF53748">
    <property type="entry name" value="Phosphoglycerate kinase"/>
    <property type="match status" value="1"/>
</dbReference>
<keyword evidence="5" id="KW-0418">Kinase</keyword>
<accession>A0A382MFM1</accession>
<keyword evidence="6" id="KW-0067">ATP-binding</keyword>
<reference evidence="7" key="1">
    <citation type="submission" date="2018-05" db="EMBL/GenBank/DDBJ databases">
        <authorList>
            <person name="Lanie J.A."/>
            <person name="Ng W.-L."/>
            <person name="Kazmierczak K.M."/>
            <person name="Andrzejewski T.M."/>
            <person name="Davidsen T.M."/>
            <person name="Wayne K.J."/>
            <person name="Tettelin H."/>
            <person name="Glass J.I."/>
            <person name="Rusch D."/>
            <person name="Podicherti R."/>
            <person name="Tsui H.-C.T."/>
            <person name="Winkler M.E."/>
        </authorList>
    </citation>
    <scope>NUCLEOTIDE SEQUENCE</scope>
</reference>
<dbReference type="GO" id="GO:0004618">
    <property type="term" value="F:phosphoglycerate kinase activity"/>
    <property type="evidence" value="ECO:0007669"/>
    <property type="project" value="UniProtKB-EC"/>
</dbReference>